<dbReference type="PANTHER" id="PTHR11742:SF6">
    <property type="entry name" value="MANNOSYL-OLIGOSACCHARIDE ALPHA-1,2-MANNOSIDASE IA-RELATED"/>
    <property type="match status" value="1"/>
</dbReference>
<dbReference type="InterPro" id="IPR001382">
    <property type="entry name" value="Glyco_hydro_47"/>
</dbReference>
<feature type="disulfide bond" evidence="6">
    <location>
        <begin position="834"/>
        <end position="870"/>
    </location>
</feature>
<keyword evidence="8" id="KW-1133">Transmembrane helix</keyword>
<dbReference type="Gene3D" id="1.50.10.10">
    <property type="match status" value="1"/>
</dbReference>
<dbReference type="InterPro" id="IPR050749">
    <property type="entry name" value="Glycosyl_Hydrolase_47"/>
</dbReference>
<keyword evidence="10" id="KW-1185">Reference proteome</keyword>
<dbReference type="PRINTS" id="PR00747">
    <property type="entry name" value="GLYHDRLASE47"/>
</dbReference>
<dbReference type="InterPro" id="IPR012341">
    <property type="entry name" value="6hp_glycosidase-like_sf"/>
</dbReference>
<dbReference type="Proteomes" id="UP001530377">
    <property type="component" value="Unassembled WGS sequence"/>
</dbReference>
<comment type="caution">
    <text evidence="9">The sequence shown here is derived from an EMBL/GenBank/DDBJ whole genome shotgun (WGS) entry which is preliminary data.</text>
</comment>
<evidence type="ECO:0000256" key="8">
    <source>
        <dbReference type="SAM" id="Phobius"/>
    </source>
</evidence>
<keyword evidence="5 6" id="KW-1015">Disulfide bond</keyword>
<dbReference type="GO" id="GO:0016798">
    <property type="term" value="F:hydrolase activity, acting on glycosyl bonds"/>
    <property type="evidence" value="ECO:0007669"/>
    <property type="project" value="UniProtKB-KW"/>
</dbReference>
<comment type="similarity">
    <text evidence="3 7">Belongs to the glycosyl hydrolase 47 family.</text>
</comment>
<comment type="pathway">
    <text evidence="2">Protein modification; protein glycosylation.</text>
</comment>
<dbReference type="EMBL" id="JALLPB020000043">
    <property type="protein sequence ID" value="KAL3823202.1"/>
    <property type="molecule type" value="Genomic_DNA"/>
</dbReference>
<reference evidence="9 10" key="1">
    <citation type="submission" date="2024-10" db="EMBL/GenBank/DDBJ databases">
        <title>Updated reference genomes for cyclostephanoid diatoms.</title>
        <authorList>
            <person name="Roberts W.R."/>
            <person name="Alverson A.J."/>
        </authorList>
    </citation>
    <scope>NUCLEOTIDE SEQUENCE [LARGE SCALE GENOMIC DNA]</scope>
    <source>
        <strain evidence="9 10">AJA228-03</strain>
    </source>
</reference>
<evidence type="ECO:0000256" key="5">
    <source>
        <dbReference type="ARBA" id="ARBA00023157"/>
    </source>
</evidence>
<evidence type="ECO:0000256" key="2">
    <source>
        <dbReference type="ARBA" id="ARBA00004922"/>
    </source>
</evidence>
<accession>A0ABD3SF85</accession>
<keyword evidence="4 7" id="KW-0378">Hydrolase</keyword>
<dbReference type="InterPro" id="IPR036026">
    <property type="entry name" value="Seven-hairpin_glycosidases"/>
</dbReference>
<dbReference type="SUPFAM" id="SSF48225">
    <property type="entry name" value="Seven-hairpin glycosidases"/>
    <property type="match status" value="1"/>
</dbReference>
<evidence type="ECO:0000256" key="3">
    <source>
        <dbReference type="ARBA" id="ARBA00007658"/>
    </source>
</evidence>
<gene>
    <name evidence="9" type="ORF">ACHAXA_003481</name>
</gene>
<evidence type="ECO:0000256" key="1">
    <source>
        <dbReference type="ARBA" id="ARBA00001913"/>
    </source>
</evidence>
<evidence type="ECO:0000256" key="7">
    <source>
        <dbReference type="RuleBase" id="RU361193"/>
    </source>
</evidence>
<keyword evidence="8" id="KW-0812">Transmembrane</keyword>
<keyword evidence="7" id="KW-0326">Glycosidase</keyword>
<feature type="transmembrane region" description="Helical" evidence="8">
    <location>
        <begin position="60"/>
        <end position="77"/>
    </location>
</feature>
<dbReference type="AlphaFoldDB" id="A0ABD3SF85"/>
<dbReference type="EC" id="3.2.1.-" evidence="7"/>
<evidence type="ECO:0000256" key="4">
    <source>
        <dbReference type="ARBA" id="ARBA00022801"/>
    </source>
</evidence>
<evidence type="ECO:0000313" key="9">
    <source>
        <dbReference type="EMBL" id="KAL3823202.1"/>
    </source>
</evidence>
<proteinExistence type="inferred from homology"/>
<protein>
    <recommendedName>
        <fullName evidence="7">alpha-1,2-Mannosidase</fullName>
        <ecNumber evidence="7">3.2.1.-</ecNumber>
    </recommendedName>
</protein>
<keyword evidence="8" id="KW-0472">Membrane</keyword>
<dbReference type="PANTHER" id="PTHR11742">
    <property type="entry name" value="MANNOSYL-OLIGOSACCHARIDE ALPHA-1,2-MANNOSIDASE-RELATED"/>
    <property type="match status" value="1"/>
</dbReference>
<sequence length="885" mass="99209">MASNGRDMQALRGRGSFARPETATVQRLYSNCSISVATEEYDILRMEHGSSARTISATRLSRTISMIIVCIFIFWGSKRGIELGIGMTRDAVNFILGYGMIHEGSSKNQMNDESQSAQSILLHSDGLRGSADAKQFPQRKDYELTIHDLNAKSHLLKAEGRQIINDEPIDNSDRDGKGDKSYMGQDSTNDFFFAGAVVETKRIVNEKGRLETISYPAHSYASLPVLLNSDSFAISMWINLSPSDDWETVGVVEDSRRPRAILSTSSKGDGGCLSNILGERLVTGFVLFAQPHYNDIEGDEGITYRVSLEYALTDIESCRNLIGAKQNNHLLIREGDWHHIALFVTRTGYGDSACMLMGISPGGMKMHLGRYSINDGYEFDSSSDHFYLGGRVGMFSFWETDDSVSPPSRSLKRMKIQSESDEDHVVRAINRCAFDVRAIQELSLQGLTVKEPSMLYAFDGQKKHNMASDLYSKSGRVVKELISGMDGEIISELVNGMPAHHRQPFIPLGGNRYAEYKDGTFVPPILKASERRELNEISRARSDVVIKAMQHAWSGYKKYAYGRDELLPISQDGQDNWGGMGTTLIDSLRQVVFPLSCFCSTLWMMGMKAEFWEARDWIRDNLDFSQVKSGVSVFETTIRNLGGLLSAYDLSGDKLFLWIADDLGMRLMHSFESRTGIPYGQVELFDGGRAYNTGWHQNEAVLSEIGTLQVEFRFLAKVTGKSEYATAVMRALDALLLLEAESGLYPTLIDNTKQELSFGNQDISVGAMGDSFYEYLLKVWLQGGRREMKYRRMYDKSVNGIMDKLIHMSRPNYMTYVAELKRNRVVHKMDHLSCFLGGNLALGAYTHPDGLESTTAQRQLKTGKQLAYTCYQMYAQSKSGLSRNM</sequence>
<evidence type="ECO:0000256" key="6">
    <source>
        <dbReference type="PIRSR" id="PIRSR601382-3"/>
    </source>
</evidence>
<evidence type="ECO:0000313" key="10">
    <source>
        <dbReference type="Proteomes" id="UP001530377"/>
    </source>
</evidence>
<dbReference type="Pfam" id="PF01532">
    <property type="entry name" value="Glyco_hydro_47"/>
    <property type="match status" value="1"/>
</dbReference>
<comment type="cofactor">
    <cofactor evidence="1">
        <name>Ca(2+)</name>
        <dbReference type="ChEBI" id="CHEBI:29108"/>
    </cofactor>
</comment>
<organism evidence="9 10">
    <name type="scientific">Cyclostephanos tholiformis</name>
    <dbReference type="NCBI Taxonomy" id="382380"/>
    <lineage>
        <taxon>Eukaryota</taxon>
        <taxon>Sar</taxon>
        <taxon>Stramenopiles</taxon>
        <taxon>Ochrophyta</taxon>
        <taxon>Bacillariophyta</taxon>
        <taxon>Coscinodiscophyceae</taxon>
        <taxon>Thalassiosirophycidae</taxon>
        <taxon>Stephanodiscales</taxon>
        <taxon>Stephanodiscaceae</taxon>
        <taxon>Cyclostephanos</taxon>
    </lineage>
</organism>
<name>A0ABD3SF85_9STRA</name>